<proteinExistence type="predicted"/>
<organism evidence="2 3">
    <name type="scientific">Sphingomonas qilianensis</name>
    <dbReference type="NCBI Taxonomy" id="1736690"/>
    <lineage>
        <taxon>Bacteria</taxon>
        <taxon>Pseudomonadati</taxon>
        <taxon>Pseudomonadota</taxon>
        <taxon>Alphaproteobacteria</taxon>
        <taxon>Sphingomonadales</taxon>
        <taxon>Sphingomonadaceae</taxon>
        <taxon>Sphingomonas</taxon>
    </lineage>
</organism>
<sequence length="206" mass="22364">MTKRNRLVLAAIVSLALAAPAVAGNKLIPQGQSVTVAKSPLTITPDHEWNKMGARPGRNSETWTLDGDGLNDVTFYGGIESGRTLFREVSKKTKPLPRFAATMLLTDIPALFEASYSIALDTRLMKIDSVTPTTLLGTRGVHFSYSFSRADEEVRRKGEASTAIIGGKLYMITFEAPNVYYFDRDIGGYRAIVASAKLGATTMAAR</sequence>
<keyword evidence="3" id="KW-1185">Reference proteome</keyword>
<comment type="caution">
    <text evidence="2">The sequence shown here is derived from an EMBL/GenBank/DDBJ whole genome shotgun (WGS) entry which is preliminary data.</text>
</comment>
<feature type="signal peptide" evidence="1">
    <location>
        <begin position="1"/>
        <end position="23"/>
    </location>
</feature>
<feature type="chain" id="PRO_5046553156" evidence="1">
    <location>
        <begin position="24"/>
        <end position="206"/>
    </location>
</feature>
<name>A0ABU9XMX7_9SPHN</name>
<accession>A0ABU9XMX7</accession>
<evidence type="ECO:0000313" key="2">
    <source>
        <dbReference type="EMBL" id="MEN2785166.1"/>
    </source>
</evidence>
<evidence type="ECO:0000313" key="3">
    <source>
        <dbReference type="Proteomes" id="UP001404104"/>
    </source>
</evidence>
<dbReference type="Proteomes" id="UP001404104">
    <property type="component" value="Unassembled WGS sequence"/>
</dbReference>
<protein>
    <submittedName>
        <fullName evidence="2">Uncharacterized protein</fullName>
    </submittedName>
</protein>
<evidence type="ECO:0000256" key="1">
    <source>
        <dbReference type="SAM" id="SignalP"/>
    </source>
</evidence>
<gene>
    <name evidence="2" type="ORF">ABC969_01885</name>
</gene>
<reference evidence="2 3" key="1">
    <citation type="submission" date="2024-05" db="EMBL/GenBank/DDBJ databases">
        <authorList>
            <person name="Liu Q."/>
            <person name="Xin Y.-H."/>
        </authorList>
    </citation>
    <scope>NUCLEOTIDE SEQUENCE [LARGE SCALE GENOMIC DNA]</scope>
    <source>
        <strain evidence="2 3">CGMCC 1.15349</strain>
    </source>
</reference>
<keyword evidence="1" id="KW-0732">Signal</keyword>
<dbReference type="EMBL" id="JBDIMF010000001">
    <property type="protein sequence ID" value="MEN2785166.1"/>
    <property type="molecule type" value="Genomic_DNA"/>
</dbReference>
<dbReference type="RefSeq" id="WP_345862571.1">
    <property type="nucleotide sequence ID" value="NZ_JBDIMF010000001.1"/>
</dbReference>